<feature type="transmembrane region" description="Helical" evidence="1">
    <location>
        <begin position="146"/>
        <end position="166"/>
    </location>
</feature>
<evidence type="ECO:0000313" key="3">
    <source>
        <dbReference type="Proteomes" id="UP000666369"/>
    </source>
</evidence>
<feature type="transmembrane region" description="Helical" evidence="1">
    <location>
        <begin position="230"/>
        <end position="249"/>
    </location>
</feature>
<keyword evidence="1" id="KW-0472">Membrane</keyword>
<feature type="transmembrane region" description="Helical" evidence="1">
    <location>
        <begin position="304"/>
        <end position="326"/>
    </location>
</feature>
<dbReference type="Proteomes" id="UP000666369">
    <property type="component" value="Unassembled WGS sequence"/>
</dbReference>
<evidence type="ECO:0000256" key="1">
    <source>
        <dbReference type="SAM" id="Phobius"/>
    </source>
</evidence>
<reference evidence="2 3" key="1">
    <citation type="submission" date="2020-01" db="EMBL/GenBank/DDBJ databases">
        <authorList>
            <person name="Lee S.D."/>
        </authorList>
    </citation>
    <scope>NUCLEOTIDE SEQUENCE [LARGE SCALE GENOMIC DNA]</scope>
    <source>
        <strain evidence="2 3">SAP-35</strain>
    </source>
</reference>
<evidence type="ECO:0008006" key="4">
    <source>
        <dbReference type="Google" id="ProtNLM"/>
    </source>
</evidence>
<sequence length="382" mass="42187">MNKLPLSYRRFRLRMAHHALLRFAASLQSSLEIVLLGFAPVMLGLIACIALPGLLAATRPWPQALALLAGQTLLASAPVWLLRKRLHPAEVLLWSRPLPITPRQRWAAEASVAGLIVGPLSLAYAVSTAIWLYQWPDWLRPAAPQALLLTVLTLLLAWLLSTLMLARRARMPAARKPGRARAVATAYVPRLPRLPRLPGLPGRPDSPRRAPLGYYWRQLFWHPFWRAENLVGIQQTLLLCAALFSVALWLWRPPLVPPALWGACAALALMLLTDRGDKAVAEQIALLRPIVAGWPMRPERLFRCAMLFSLLPGLCVMACFALLTLVRAGAHYSHTVAIVWLCCAAVAQLAVVSLRRLSARGRVGLVFGAILLLTAIGSELWN</sequence>
<organism evidence="2 3">
    <name type="scientific">Duganella aceris</name>
    <dbReference type="NCBI Taxonomy" id="2703883"/>
    <lineage>
        <taxon>Bacteria</taxon>
        <taxon>Pseudomonadati</taxon>
        <taxon>Pseudomonadota</taxon>
        <taxon>Betaproteobacteria</taxon>
        <taxon>Burkholderiales</taxon>
        <taxon>Oxalobacteraceae</taxon>
        <taxon>Telluria group</taxon>
        <taxon>Duganella</taxon>
    </lineage>
</organism>
<comment type="caution">
    <text evidence="2">The sequence shown here is derived from an EMBL/GenBank/DDBJ whole genome shotgun (WGS) entry which is preliminary data.</text>
</comment>
<protein>
    <recommendedName>
        <fullName evidence="4">ABC transporter permease</fullName>
    </recommendedName>
</protein>
<evidence type="ECO:0000313" key="2">
    <source>
        <dbReference type="EMBL" id="NGZ83167.1"/>
    </source>
</evidence>
<name>A0ABX0FF47_9BURK</name>
<feature type="transmembrane region" description="Helical" evidence="1">
    <location>
        <begin position="33"/>
        <end position="55"/>
    </location>
</feature>
<reference evidence="3" key="2">
    <citation type="submission" date="2023-07" db="EMBL/GenBank/DDBJ databases">
        <title>Duganella aceri sp. nov., isolated from tree sap.</title>
        <authorList>
            <person name="Kim I.S."/>
        </authorList>
    </citation>
    <scope>NUCLEOTIDE SEQUENCE [LARGE SCALE GENOMIC DNA]</scope>
    <source>
        <strain evidence="3">SAP-35</strain>
    </source>
</reference>
<feature type="transmembrane region" description="Helical" evidence="1">
    <location>
        <begin position="112"/>
        <end position="134"/>
    </location>
</feature>
<feature type="transmembrane region" description="Helical" evidence="1">
    <location>
        <begin position="255"/>
        <end position="273"/>
    </location>
</feature>
<keyword evidence="1" id="KW-1133">Transmembrane helix</keyword>
<keyword evidence="3" id="KW-1185">Reference proteome</keyword>
<feature type="transmembrane region" description="Helical" evidence="1">
    <location>
        <begin position="61"/>
        <end position="82"/>
    </location>
</feature>
<dbReference type="EMBL" id="JAADJT010000001">
    <property type="protein sequence ID" value="NGZ83167.1"/>
    <property type="molecule type" value="Genomic_DNA"/>
</dbReference>
<gene>
    <name evidence="2" type="ORF">GW587_02695</name>
</gene>
<feature type="transmembrane region" description="Helical" evidence="1">
    <location>
        <begin position="332"/>
        <end position="351"/>
    </location>
</feature>
<dbReference type="RefSeq" id="WP_166098199.1">
    <property type="nucleotide sequence ID" value="NZ_JAADJT010000001.1"/>
</dbReference>
<keyword evidence="1" id="KW-0812">Transmembrane</keyword>
<proteinExistence type="predicted"/>
<feature type="transmembrane region" description="Helical" evidence="1">
    <location>
        <begin position="363"/>
        <end position="381"/>
    </location>
</feature>
<accession>A0ABX0FF47</accession>